<feature type="compositionally biased region" description="Basic and acidic residues" evidence="9">
    <location>
        <begin position="781"/>
        <end position="793"/>
    </location>
</feature>
<dbReference type="FunFam" id="1.10.287.70:FF:000182">
    <property type="entry name" value="Outward-rectifier potassium channel TOK1"/>
    <property type="match status" value="1"/>
</dbReference>
<evidence type="ECO:0000256" key="6">
    <source>
        <dbReference type="ARBA" id="ARBA00023136"/>
    </source>
</evidence>
<organism evidence="12 13">
    <name type="scientific">Thyridium curvatum</name>
    <dbReference type="NCBI Taxonomy" id="1093900"/>
    <lineage>
        <taxon>Eukaryota</taxon>
        <taxon>Fungi</taxon>
        <taxon>Dikarya</taxon>
        <taxon>Ascomycota</taxon>
        <taxon>Pezizomycotina</taxon>
        <taxon>Sordariomycetes</taxon>
        <taxon>Sordariomycetidae</taxon>
        <taxon>Thyridiales</taxon>
        <taxon>Thyridiaceae</taxon>
        <taxon>Thyridium</taxon>
    </lineage>
</organism>
<keyword evidence="7 8" id="KW-0407">Ion channel</keyword>
<feature type="transmembrane region" description="Helical" evidence="10">
    <location>
        <begin position="264"/>
        <end position="287"/>
    </location>
</feature>
<feature type="compositionally biased region" description="Acidic residues" evidence="9">
    <location>
        <begin position="512"/>
        <end position="536"/>
    </location>
</feature>
<dbReference type="OrthoDB" id="297496at2759"/>
<evidence type="ECO:0000259" key="11">
    <source>
        <dbReference type="Pfam" id="PF07885"/>
    </source>
</evidence>
<feature type="compositionally biased region" description="Basic residues" evidence="9">
    <location>
        <begin position="733"/>
        <end position="744"/>
    </location>
</feature>
<sequence length="890" mass="98914">MNDAGGECLEQHVKEEDGRAEDLPKAIERNIQNDRAHLDPSRWWFASSAFPMIAATLGPVANAFSILALVRPWRQRIPPGSNITIALYQDDPVWLLAINACQLAMALIANLFLLLNMTRRIRFTIAQPVTIVGWYLSAILLIALLCTAVGPLQLYPEIEYVWSQAFYYGMYGAILYFITASLMVVTFAGAQAGKYDKDFQLTNAQRTLMLQTIMFLMYLLIGALVFAKINGWTYLDTVYWADVTLFTVGFGDFAPQSTLGQSLVIPYALIGVISLGLVIGSIRSLALERGRNRLDARMIEKRRRRFLKEMTKKGKDGILVPIEPGRAESDLSEFQRREAEFKLMRKIQHQVSMTRRWYAMATSTSIWICLWLVGAKIFQVCEFPYQGWSYFDGFYFCFVSLTTIGYGDITPVSNAGRSFFVFWSLLALPTMTVLISNAGDTIVKAIRDGTDLLGSITILPGERGFKKDIKEIVRVMSFGKAYANPTSSSDDESIHEDPPGLLGAAQPTNISSDDDDGLDVDGDDDDNGPDTDAEIGDEPREKRLNDEQPAVSSGKAKNDSGRRNGTDKNTDEADCASPSSSSPLQQRRVQTLQMSRASTLSFADSTNPPKSDHHPQHHHHGHRRNLSRAKTTSGASSHSSVSGGRPGSSGSAATTSRHHRHGRLTARDDESVARVDLPPSLPSTRAEYLSLLIDEIARVTQHLRHQPPRKYSFHEWAWYLRLIGEDEHDAATHRKARPHVHSKNCRHDGGGGGSNSSSINNNNTKDKHHHLHGGVVGRQSAAERREGETKAAELDEEEHEMQWSWVGTRSPLMGSQQEAEWILGKLTERLQKELRHDVERESRGREGSSYSSFIAGGGGDKEEEEVLEEEIDAKGVSMEPPGKEAGDDIV</sequence>
<gene>
    <name evidence="12" type="ORF">E0L32_005336</name>
</gene>
<dbReference type="SUPFAM" id="SSF81324">
    <property type="entry name" value="Voltage-gated potassium channels"/>
    <property type="match status" value="2"/>
</dbReference>
<evidence type="ECO:0000256" key="7">
    <source>
        <dbReference type="ARBA" id="ARBA00023303"/>
    </source>
</evidence>
<proteinExistence type="inferred from homology"/>
<feature type="region of interest" description="Disordered" evidence="9">
    <location>
        <begin position="731"/>
        <end position="801"/>
    </location>
</feature>
<keyword evidence="2 8" id="KW-0813">Transport</keyword>
<evidence type="ECO:0000256" key="2">
    <source>
        <dbReference type="ARBA" id="ARBA00022448"/>
    </source>
</evidence>
<feature type="compositionally biased region" description="Basic and acidic residues" evidence="9">
    <location>
        <begin position="537"/>
        <end position="546"/>
    </location>
</feature>
<dbReference type="Proteomes" id="UP000319257">
    <property type="component" value="Unassembled WGS sequence"/>
</dbReference>
<feature type="domain" description="Potassium channel" evidence="11">
    <location>
        <begin position="366"/>
        <end position="443"/>
    </location>
</feature>
<comment type="subcellular location">
    <subcellularLocation>
        <location evidence="1">Membrane</location>
        <topology evidence="1">Multi-pass membrane protein</topology>
    </subcellularLocation>
</comment>
<evidence type="ECO:0000256" key="9">
    <source>
        <dbReference type="SAM" id="MobiDB-lite"/>
    </source>
</evidence>
<dbReference type="GO" id="GO:0022841">
    <property type="term" value="F:potassium ion leak channel activity"/>
    <property type="evidence" value="ECO:0007669"/>
    <property type="project" value="TreeGrafter"/>
</dbReference>
<dbReference type="GO" id="GO:0015271">
    <property type="term" value="F:outward rectifier potassium channel activity"/>
    <property type="evidence" value="ECO:0007669"/>
    <property type="project" value="TreeGrafter"/>
</dbReference>
<dbReference type="PANTHER" id="PTHR11003:SF301">
    <property type="entry name" value="POTASSIUM CHANNEL PROTEIN"/>
    <property type="match status" value="1"/>
</dbReference>
<dbReference type="PRINTS" id="PR01333">
    <property type="entry name" value="2POREKCHANEL"/>
</dbReference>
<dbReference type="STRING" id="1093900.A0A507B7N6"/>
<feature type="transmembrane region" description="Helical" evidence="10">
    <location>
        <begin position="93"/>
        <end position="117"/>
    </location>
</feature>
<feature type="transmembrane region" description="Helical" evidence="10">
    <location>
        <begin position="208"/>
        <end position="227"/>
    </location>
</feature>
<evidence type="ECO:0000256" key="4">
    <source>
        <dbReference type="ARBA" id="ARBA00022989"/>
    </source>
</evidence>
<name>A0A507B7N6_9PEZI</name>
<keyword evidence="5 8" id="KW-0406">Ion transport</keyword>
<evidence type="ECO:0000256" key="3">
    <source>
        <dbReference type="ARBA" id="ARBA00022692"/>
    </source>
</evidence>
<feature type="transmembrane region" description="Helical" evidence="10">
    <location>
        <begin position="129"/>
        <end position="154"/>
    </location>
</feature>
<feature type="region of interest" description="Disordered" evidence="9">
    <location>
        <begin position="837"/>
        <end position="890"/>
    </location>
</feature>
<feature type="transmembrane region" description="Helical" evidence="10">
    <location>
        <begin position="419"/>
        <end position="438"/>
    </location>
</feature>
<feature type="domain" description="Potassium channel" evidence="11">
    <location>
        <begin position="214"/>
        <end position="284"/>
    </location>
</feature>
<feature type="compositionally biased region" description="Basic and acidic residues" evidence="9">
    <location>
        <begin position="837"/>
        <end position="846"/>
    </location>
</feature>
<feature type="region of interest" description="Disordered" evidence="9">
    <location>
        <begin position="1"/>
        <end position="22"/>
    </location>
</feature>
<dbReference type="Gene3D" id="1.10.287.70">
    <property type="match status" value="2"/>
</dbReference>
<feature type="compositionally biased region" description="Acidic residues" evidence="9">
    <location>
        <begin position="861"/>
        <end position="871"/>
    </location>
</feature>
<keyword evidence="4 10" id="KW-1133">Transmembrane helix</keyword>
<keyword evidence="3 8" id="KW-0812">Transmembrane</keyword>
<comment type="caution">
    <text evidence="12">The sequence shown here is derived from an EMBL/GenBank/DDBJ whole genome shotgun (WGS) entry which is preliminary data.</text>
</comment>
<evidence type="ECO:0000313" key="12">
    <source>
        <dbReference type="EMBL" id="TPX14644.1"/>
    </source>
</evidence>
<dbReference type="EMBL" id="SKBQ01000027">
    <property type="protein sequence ID" value="TPX14644.1"/>
    <property type="molecule type" value="Genomic_DNA"/>
</dbReference>
<evidence type="ECO:0000313" key="13">
    <source>
        <dbReference type="Proteomes" id="UP000319257"/>
    </source>
</evidence>
<dbReference type="InterPro" id="IPR013099">
    <property type="entry name" value="K_chnl_dom"/>
</dbReference>
<feature type="compositionally biased region" description="Polar residues" evidence="9">
    <location>
        <begin position="584"/>
        <end position="609"/>
    </location>
</feature>
<evidence type="ECO:0000256" key="5">
    <source>
        <dbReference type="ARBA" id="ARBA00023065"/>
    </source>
</evidence>
<protein>
    <recommendedName>
        <fullName evidence="11">Potassium channel domain-containing protein</fullName>
    </recommendedName>
</protein>
<dbReference type="PANTHER" id="PTHR11003">
    <property type="entry name" value="POTASSIUM CHANNEL, SUBFAMILY K"/>
    <property type="match status" value="1"/>
</dbReference>
<dbReference type="InParanoid" id="A0A507B7N6"/>
<dbReference type="GO" id="GO:0005886">
    <property type="term" value="C:plasma membrane"/>
    <property type="evidence" value="ECO:0007669"/>
    <property type="project" value="TreeGrafter"/>
</dbReference>
<feature type="transmembrane region" description="Helical" evidence="10">
    <location>
        <begin position="390"/>
        <end position="407"/>
    </location>
</feature>
<evidence type="ECO:0000256" key="1">
    <source>
        <dbReference type="ARBA" id="ARBA00004141"/>
    </source>
</evidence>
<feature type="compositionally biased region" description="Basic and acidic residues" evidence="9">
    <location>
        <begin position="881"/>
        <end position="890"/>
    </location>
</feature>
<feature type="region of interest" description="Disordered" evidence="9">
    <location>
        <begin position="483"/>
        <end position="681"/>
    </location>
</feature>
<feature type="transmembrane region" description="Helical" evidence="10">
    <location>
        <begin position="357"/>
        <end position="378"/>
    </location>
</feature>
<evidence type="ECO:0000256" key="10">
    <source>
        <dbReference type="SAM" id="Phobius"/>
    </source>
</evidence>
<dbReference type="RefSeq" id="XP_030996355.1">
    <property type="nucleotide sequence ID" value="XM_031139846.1"/>
</dbReference>
<keyword evidence="13" id="KW-1185">Reference proteome</keyword>
<evidence type="ECO:0000256" key="8">
    <source>
        <dbReference type="RuleBase" id="RU003857"/>
    </source>
</evidence>
<feature type="compositionally biased region" description="Basic and acidic residues" evidence="9">
    <location>
        <begin position="556"/>
        <end position="571"/>
    </location>
</feature>
<dbReference type="AlphaFoldDB" id="A0A507B7N6"/>
<accession>A0A507B7N6</accession>
<feature type="compositionally biased region" description="Basic residues" evidence="9">
    <location>
        <begin position="615"/>
        <end position="627"/>
    </location>
</feature>
<feature type="transmembrane region" description="Helical" evidence="10">
    <location>
        <begin position="166"/>
        <end position="188"/>
    </location>
</feature>
<dbReference type="GO" id="GO:0030322">
    <property type="term" value="P:stabilization of membrane potential"/>
    <property type="evidence" value="ECO:0007669"/>
    <property type="project" value="TreeGrafter"/>
</dbReference>
<keyword evidence="6 10" id="KW-0472">Membrane</keyword>
<feature type="transmembrane region" description="Helical" evidence="10">
    <location>
        <begin position="43"/>
        <end position="73"/>
    </location>
</feature>
<dbReference type="InterPro" id="IPR003280">
    <property type="entry name" value="2pore_dom_K_chnl"/>
</dbReference>
<comment type="similarity">
    <text evidence="8">Belongs to the two pore domain potassium channel (TC 1.A.1.8) family.</text>
</comment>
<dbReference type="GeneID" id="41972783"/>
<feature type="compositionally biased region" description="Low complexity" evidence="9">
    <location>
        <begin position="629"/>
        <end position="655"/>
    </location>
</feature>
<feature type="compositionally biased region" description="Basic and acidic residues" evidence="9">
    <location>
        <begin position="9"/>
        <end position="22"/>
    </location>
</feature>
<reference evidence="12 13" key="1">
    <citation type="submission" date="2019-06" db="EMBL/GenBank/DDBJ databases">
        <title>Draft genome sequence of the filamentous fungus Phialemoniopsis curvata isolated from diesel fuel.</title>
        <authorList>
            <person name="Varaljay V.A."/>
            <person name="Lyon W.J."/>
            <person name="Crouch A.L."/>
            <person name="Drake C.E."/>
            <person name="Hollomon J.M."/>
            <person name="Nadeau L.J."/>
            <person name="Nunn H.S."/>
            <person name="Stevenson B.S."/>
            <person name="Bojanowski C.L."/>
            <person name="Crookes-Goodson W.J."/>
        </authorList>
    </citation>
    <scope>NUCLEOTIDE SEQUENCE [LARGE SCALE GENOMIC DNA]</scope>
    <source>
        <strain evidence="12 13">D216</strain>
    </source>
</reference>
<dbReference type="Pfam" id="PF07885">
    <property type="entry name" value="Ion_trans_2"/>
    <property type="match status" value="2"/>
</dbReference>